<keyword evidence="8" id="KW-0808">Transferase</keyword>
<dbReference type="AlphaFoldDB" id="A0A4Q9B5R2"/>
<dbReference type="Gene3D" id="1.10.150.20">
    <property type="entry name" value="5' to 3' exonuclease, C-terminal subdomain"/>
    <property type="match status" value="1"/>
</dbReference>
<evidence type="ECO:0000256" key="8">
    <source>
        <dbReference type="ARBA" id="ARBA00022679"/>
    </source>
</evidence>
<keyword evidence="12" id="KW-0832">Ubl conjugation</keyword>
<comment type="catalytic activity">
    <reaction evidence="18">
        <text>2'-deoxyribonucleotide-(2'-deoxyribose 5'-phosphate)-2'-deoxyribonucleotide-DNA = a 3'-end 2'-deoxyribonucleotide-(2,3-dehydro-2,3-deoxyribose 5'-phosphate)-DNA + a 5'-end 5'-phospho-2'-deoxyribonucleoside-DNA + H(+)</text>
        <dbReference type="Rhea" id="RHEA:66592"/>
        <dbReference type="Rhea" id="RHEA-COMP:13180"/>
        <dbReference type="Rhea" id="RHEA-COMP:16897"/>
        <dbReference type="Rhea" id="RHEA-COMP:17067"/>
        <dbReference type="ChEBI" id="CHEBI:15378"/>
        <dbReference type="ChEBI" id="CHEBI:136412"/>
        <dbReference type="ChEBI" id="CHEBI:157695"/>
        <dbReference type="ChEBI" id="CHEBI:167181"/>
        <dbReference type="EC" id="4.2.99.18"/>
    </reaction>
</comment>
<dbReference type="CDD" id="cd00141">
    <property type="entry name" value="NT_POLXc"/>
    <property type="match status" value="1"/>
</dbReference>
<dbReference type="EC" id="2.7.7.7" evidence="3"/>
<comment type="cofactor">
    <cofactor evidence="1">
        <name>Mg(2+)</name>
        <dbReference type="ChEBI" id="CHEBI:18420"/>
    </cofactor>
</comment>
<dbReference type="InterPro" id="IPR047967">
    <property type="entry name" value="PolX_PHP"/>
</dbReference>
<dbReference type="GO" id="GO:0008270">
    <property type="term" value="F:zinc ion binding"/>
    <property type="evidence" value="ECO:0007669"/>
    <property type="project" value="TreeGrafter"/>
</dbReference>
<keyword evidence="6" id="KW-0488">Methylation</keyword>
<dbReference type="InterPro" id="IPR002008">
    <property type="entry name" value="DNA_pol_X_beta-like"/>
</dbReference>
<feature type="domain" description="Helix-hairpin-helix DNA-binding motif class 1" evidence="22">
    <location>
        <begin position="93"/>
        <end position="112"/>
    </location>
</feature>
<dbReference type="Gene3D" id="3.30.210.10">
    <property type="entry name" value="DNA polymerase, thumb domain"/>
    <property type="match status" value="1"/>
</dbReference>
<evidence type="ECO:0000256" key="11">
    <source>
        <dbReference type="ARBA" id="ARBA00022763"/>
    </source>
</evidence>
<dbReference type="Gene3D" id="3.20.20.140">
    <property type="entry name" value="Metal-dependent hydrolases"/>
    <property type="match status" value="1"/>
</dbReference>
<dbReference type="EMBL" id="SIJL01000004">
    <property type="protein sequence ID" value="TBH20966.1"/>
    <property type="molecule type" value="Genomic_DNA"/>
</dbReference>
<keyword evidence="13" id="KW-0239">DNA-directed DNA polymerase</keyword>
<dbReference type="GO" id="GO:0003887">
    <property type="term" value="F:DNA-directed DNA polymerase activity"/>
    <property type="evidence" value="ECO:0007669"/>
    <property type="project" value="UniProtKB-KW"/>
</dbReference>
<feature type="domain" description="Helix-hairpin-helix DNA-binding motif class 1" evidence="22">
    <location>
        <begin position="53"/>
        <end position="72"/>
    </location>
</feature>
<dbReference type="OrthoDB" id="9808747at2"/>
<evidence type="ECO:0000256" key="15">
    <source>
        <dbReference type="ARBA" id="ARBA00023204"/>
    </source>
</evidence>
<keyword evidence="7" id="KW-0237">DNA synthesis</keyword>
<dbReference type="Pfam" id="PF14520">
    <property type="entry name" value="HHH_5"/>
    <property type="match status" value="1"/>
</dbReference>
<evidence type="ECO:0000256" key="1">
    <source>
        <dbReference type="ARBA" id="ARBA00001946"/>
    </source>
</evidence>
<dbReference type="InterPro" id="IPR003583">
    <property type="entry name" value="Hlx-hairpin-Hlx_DNA-bd_motif"/>
</dbReference>
<sequence length="587" mass="64732">MRNQELARLMEEIGLMSEFLGDNPFRVRAYGQAARTLYDLDAPIEEIAKKGKEALLALPGIGPDLAEKVLEYLNTGRIRKHQELAARVPRGVLAVMEVPGVGPKTARQLYDELGIDSLEKLREALDRGELLRLKGFGQKKAERIREGLALVQVAGKRRPLGAVLSLARNLLAAIRDLPGVGRAALCGSARRYKDTVGDLDYLVASERSEEVVRAFVKLPQVKEVYAQGKERATVFLKSGLQVDLRVVPPESWGSGLQYLTGSKEHSIRLRGLAQEKGLKLSEYGVFRGEKRLAGETEEGVYEALGLPFIPPPLREDHGEIEAALEGGLPRLLELSEVKGDLQVHSTYSDGQNSLEELWQAAGALGYQYLGVTDHSPAVRVAGGPSPEEALKRIAAIRRFNEAHGPPYLLAGAEVDIRPDGSLDYPDWVLRELDLVLVSIHSQFKLSKAEQTRRILKALENPFVHVLAHPTARLLGRRPPIEADWEAVFQKAKEKGVAVEIDGYYDRMDLPDDLARLAYGMGLWISLSTDAHQVDHLRLMELAVGAAQRAWIGPERVLNLLPYEDLLAWLRARRGPWPGGAPPGTSPG</sequence>
<dbReference type="RefSeq" id="WP_130840899.1">
    <property type="nucleotide sequence ID" value="NZ_SIJL01000004.1"/>
</dbReference>
<dbReference type="SUPFAM" id="SSF81301">
    <property type="entry name" value="Nucleotidyltransferase"/>
    <property type="match status" value="1"/>
</dbReference>
<name>A0A4Q9B5R2_9DEIN</name>
<dbReference type="PIRSF" id="PIRSF005047">
    <property type="entry name" value="UCP005047_YshC"/>
    <property type="match status" value="1"/>
</dbReference>
<dbReference type="GO" id="GO:0005829">
    <property type="term" value="C:cytosol"/>
    <property type="evidence" value="ECO:0007669"/>
    <property type="project" value="TreeGrafter"/>
</dbReference>
<evidence type="ECO:0000256" key="12">
    <source>
        <dbReference type="ARBA" id="ARBA00022843"/>
    </source>
</evidence>
<dbReference type="Gene3D" id="1.10.150.110">
    <property type="entry name" value="DNA polymerase beta, N-terminal domain-like"/>
    <property type="match status" value="1"/>
</dbReference>
<evidence type="ECO:0000256" key="7">
    <source>
        <dbReference type="ARBA" id="ARBA00022634"/>
    </source>
</evidence>
<dbReference type="GO" id="GO:0004527">
    <property type="term" value="F:exonuclease activity"/>
    <property type="evidence" value="ECO:0007669"/>
    <property type="project" value="UniProtKB-KW"/>
</dbReference>
<reference evidence="25 26" key="1">
    <citation type="submission" date="2019-02" db="EMBL/GenBank/DDBJ databases">
        <title>Thermus sp. a novel from hot spring.</title>
        <authorList>
            <person name="Zhao Z."/>
        </authorList>
    </citation>
    <scope>NUCLEOTIDE SEQUENCE [LARGE SCALE GENOMIC DNA]</scope>
    <source>
        <strain evidence="25 26">CFH 72773T</strain>
    </source>
</reference>
<dbReference type="CDD" id="cd07436">
    <property type="entry name" value="PHP_PolX"/>
    <property type="match status" value="1"/>
</dbReference>
<dbReference type="InterPro" id="IPR022311">
    <property type="entry name" value="PolX-like"/>
</dbReference>
<evidence type="ECO:0000256" key="6">
    <source>
        <dbReference type="ARBA" id="ARBA00022481"/>
    </source>
</evidence>
<evidence type="ECO:0000256" key="14">
    <source>
        <dbReference type="ARBA" id="ARBA00023053"/>
    </source>
</evidence>
<dbReference type="GO" id="GO:0003677">
    <property type="term" value="F:DNA binding"/>
    <property type="evidence" value="ECO:0007669"/>
    <property type="project" value="InterPro"/>
</dbReference>
<evidence type="ECO:0000256" key="5">
    <source>
        <dbReference type="ARBA" id="ARBA00020020"/>
    </source>
</evidence>
<dbReference type="NCBIfam" id="NF006375">
    <property type="entry name" value="PRK08609.1"/>
    <property type="match status" value="1"/>
</dbReference>
<dbReference type="Pfam" id="PF02811">
    <property type="entry name" value="PHP"/>
    <property type="match status" value="1"/>
</dbReference>
<dbReference type="GO" id="GO:0006281">
    <property type="term" value="P:DNA repair"/>
    <property type="evidence" value="ECO:0007669"/>
    <property type="project" value="UniProtKB-KW"/>
</dbReference>
<evidence type="ECO:0000256" key="10">
    <source>
        <dbReference type="ARBA" id="ARBA00022705"/>
    </source>
</evidence>
<dbReference type="InterPro" id="IPR050243">
    <property type="entry name" value="PHP_phosphatase"/>
</dbReference>
<dbReference type="InterPro" id="IPR003141">
    <property type="entry name" value="Pol/His_phosphatase_N"/>
</dbReference>
<dbReference type="InterPro" id="IPR016195">
    <property type="entry name" value="Pol/histidinol_Pase-like"/>
</dbReference>
<dbReference type="InterPro" id="IPR004013">
    <property type="entry name" value="PHP_dom"/>
</dbReference>
<evidence type="ECO:0000313" key="26">
    <source>
        <dbReference type="Proteomes" id="UP000292858"/>
    </source>
</evidence>
<dbReference type="GO" id="GO:0140078">
    <property type="term" value="F:class I DNA-(apurinic or apyrimidinic site) endonuclease activity"/>
    <property type="evidence" value="ECO:0007669"/>
    <property type="project" value="UniProtKB-EC"/>
</dbReference>
<dbReference type="Proteomes" id="UP000292858">
    <property type="component" value="Unassembled WGS sequence"/>
</dbReference>
<evidence type="ECO:0000256" key="19">
    <source>
        <dbReference type="ARBA" id="ARBA00044678"/>
    </source>
</evidence>
<feature type="domain" description="Helix-hairpin-helix DNA-binding motif class 1" evidence="22">
    <location>
        <begin position="128"/>
        <end position="147"/>
    </location>
</feature>
<dbReference type="InterPro" id="IPR043519">
    <property type="entry name" value="NT_sf"/>
</dbReference>
<dbReference type="InterPro" id="IPR037160">
    <property type="entry name" value="DNA_Pol_thumb_sf"/>
</dbReference>
<evidence type="ECO:0000256" key="3">
    <source>
        <dbReference type="ARBA" id="ARBA00012417"/>
    </source>
</evidence>
<keyword evidence="25" id="KW-0540">Nuclease</keyword>
<dbReference type="InterPro" id="IPR002054">
    <property type="entry name" value="DNA-dir_DNA_pol_X"/>
</dbReference>
<evidence type="ECO:0000259" key="24">
    <source>
        <dbReference type="SMART" id="SM00483"/>
    </source>
</evidence>
<dbReference type="PANTHER" id="PTHR36928:SF1">
    <property type="entry name" value="PHOSPHATASE YCDX-RELATED"/>
    <property type="match status" value="1"/>
</dbReference>
<keyword evidence="25" id="KW-0269">Exonuclease</keyword>
<evidence type="ECO:0000256" key="4">
    <source>
        <dbReference type="ARBA" id="ARBA00012720"/>
    </source>
</evidence>
<dbReference type="PANTHER" id="PTHR36928">
    <property type="entry name" value="PHOSPHATASE YCDX-RELATED"/>
    <property type="match status" value="1"/>
</dbReference>
<keyword evidence="11" id="KW-0227">DNA damage</keyword>
<dbReference type="EC" id="4.2.99.18" evidence="4"/>
<evidence type="ECO:0000256" key="20">
    <source>
        <dbReference type="ARBA" id="ARBA00045548"/>
    </source>
</evidence>
<gene>
    <name evidence="25" type="primary">polX</name>
    <name evidence="25" type="ORF">ETP66_04105</name>
</gene>
<comment type="catalytic activity">
    <reaction evidence="19">
        <text>a 5'-end 2'-deoxyribose-2'-deoxyribonucleotide-DNA = (2E,4S)-4-hydroxypenten-2-al-5-phosphate + a 5'-end 5'-phospho-2'-deoxyribonucleoside-DNA + H(+)</text>
        <dbReference type="Rhea" id="RHEA:76255"/>
        <dbReference type="Rhea" id="RHEA-COMP:13180"/>
        <dbReference type="Rhea" id="RHEA-COMP:18657"/>
        <dbReference type="ChEBI" id="CHEBI:15378"/>
        <dbReference type="ChEBI" id="CHEBI:136412"/>
        <dbReference type="ChEBI" id="CHEBI:195194"/>
        <dbReference type="ChEBI" id="CHEBI:195195"/>
    </reaction>
</comment>
<evidence type="ECO:0000256" key="21">
    <source>
        <dbReference type="ARBA" id="ARBA00049244"/>
    </source>
</evidence>
<dbReference type="InterPro" id="IPR010996">
    <property type="entry name" value="HHH_MUS81"/>
</dbReference>
<evidence type="ECO:0000256" key="13">
    <source>
        <dbReference type="ARBA" id="ARBA00022932"/>
    </source>
</evidence>
<evidence type="ECO:0000256" key="9">
    <source>
        <dbReference type="ARBA" id="ARBA00022695"/>
    </source>
</evidence>
<organism evidence="25 26">
    <name type="scientific">Thermus thermamylovorans</name>
    <dbReference type="NCBI Taxonomy" id="2509362"/>
    <lineage>
        <taxon>Bacteria</taxon>
        <taxon>Thermotogati</taxon>
        <taxon>Deinococcota</taxon>
        <taxon>Deinococci</taxon>
        <taxon>Thermales</taxon>
        <taxon>Thermaceae</taxon>
        <taxon>Thermus</taxon>
    </lineage>
</organism>
<dbReference type="Pfam" id="PF14716">
    <property type="entry name" value="HHH_8"/>
    <property type="match status" value="1"/>
</dbReference>
<keyword evidence="15" id="KW-0234">DNA repair</keyword>
<keyword evidence="14" id="KW-0915">Sodium</keyword>
<evidence type="ECO:0000256" key="18">
    <source>
        <dbReference type="ARBA" id="ARBA00044632"/>
    </source>
</evidence>
<dbReference type="SUPFAM" id="SSF47802">
    <property type="entry name" value="DNA polymerase beta, N-terminal domain-like"/>
    <property type="match status" value="1"/>
</dbReference>
<comment type="catalytic activity">
    <reaction evidence="21">
        <text>DNA(n) + a 2'-deoxyribonucleoside 5'-triphosphate = DNA(n+1) + diphosphate</text>
        <dbReference type="Rhea" id="RHEA:22508"/>
        <dbReference type="Rhea" id="RHEA-COMP:17339"/>
        <dbReference type="Rhea" id="RHEA-COMP:17340"/>
        <dbReference type="ChEBI" id="CHEBI:33019"/>
        <dbReference type="ChEBI" id="CHEBI:61560"/>
        <dbReference type="ChEBI" id="CHEBI:173112"/>
        <dbReference type="EC" id="2.7.7.7"/>
    </reaction>
</comment>
<evidence type="ECO:0000256" key="16">
    <source>
        <dbReference type="ARBA" id="ARBA00035717"/>
    </source>
</evidence>
<dbReference type="SUPFAM" id="SSF47781">
    <property type="entry name" value="RuvA domain 2-like"/>
    <property type="match status" value="1"/>
</dbReference>
<keyword evidence="9" id="KW-0548">Nucleotidyltransferase</keyword>
<comment type="caution">
    <text evidence="25">The sequence shown here is derived from an EMBL/GenBank/DDBJ whole genome shotgun (WGS) entry which is preliminary data.</text>
</comment>
<dbReference type="Gene3D" id="3.30.460.10">
    <property type="entry name" value="Beta Polymerase, domain 2"/>
    <property type="match status" value="1"/>
</dbReference>
<dbReference type="InterPro" id="IPR029398">
    <property type="entry name" value="PolB_thumb"/>
</dbReference>
<dbReference type="Pfam" id="PF14791">
    <property type="entry name" value="DNA_pol_B_thumb"/>
    <property type="match status" value="1"/>
</dbReference>
<dbReference type="SMART" id="SM00483">
    <property type="entry name" value="POLXc"/>
    <property type="match status" value="1"/>
</dbReference>
<dbReference type="SMART" id="SM00481">
    <property type="entry name" value="POLIIIAc"/>
    <property type="match status" value="1"/>
</dbReference>
<protein>
    <recommendedName>
        <fullName evidence="5">DNA polymerase beta</fullName>
        <ecNumber evidence="3">2.7.7.7</ecNumber>
        <ecNumber evidence="4">4.2.99.18</ecNumber>
    </recommendedName>
    <alternativeName>
        <fullName evidence="16">5'-deoxyribose-phosphate lyase</fullName>
    </alternativeName>
    <alternativeName>
        <fullName evidence="17">AP lyase</fullName>
    </alternativeName>
</protein>
<dbReference type="PRINTS" id="PR00870">
    <property type="entry name" value="DNAPOLXBETA"/>
</dbReference>
<dbReference type="SMART" id="SM00278">
    <property type="entry name" value="HhH1"/>
    <property type="match status" value="3"/>
</dbReference>
<keyword evidence="26" id="KW-1185">Reference proteome</keyword>
<keyword evidence="25" id="KW-0378">Hydrolase</keyword>
<evidence type="ECO:0000313" key="25">
    <source>
        <dbReference type="EMBL" id="TBH20966.1"/>
    </source>
</evidence>
<comment type="subcellular location">
    <subcellularLocation>
        <location evidence="2">Cytoplasm</location>
    </subcellularLocation>
</comment>
<feature type="domain" description="DNA-directed DNA polymerase X" evidence="24">
    <location>
        <begin position="1"/>
        <end position="315"/>
    </location>
</feature>
<evidence type="ECO:0000256" key="17">
    <source>
        <dbReference type="ARBA" id="ARBA00035726"/>
    </source>
</evidence>
<accession>A0A4Q9B5R2</accession>
<evidence type="ECO:0000256" key="2">
    <source>
        <dbReference type="ARBA" id="ARBA00004496"/>
    </source>
</evidence>
<dbReference type="GO" id="GO:0042578">
    <property type="term" value="F:phosphoric ester hydrolase activity"/>
    <property type="evidence" value="ECO:0007669"/>
    <property type="project" value="TreeGrafter"/>
</dbReference>
<keyword evidence="10" id="KW-0235">DNA replication</keyword>
<evidence type="ECO:0000259" key="23">
    <source>
        <dbReference type="SMART" id="SM00481"/>
    </source>
</evidence>
<dbReference type="InterPro" id="IPR027421">
    <property type="entry name" value="DNA_pol_lamdba_lyase_dom_sf"/>
</dbReference>
<feature type="domain" description="Polymerase/histidinol phosphatase N-terminal" evidence="23">
    <location>
        <begin position="339"/>
        <end position="418"/>
    </location>
</feature>
<dbReference type="SUPFAM" id="SSF89550">
    <property type="entry name" value="PHP domain-like"/>
    <property type="match status" value="1"/>
</dbReference>
<dbReference type="InterPro" id="IPR010994">
    <property type="entry name" value="RuvA_2-like"/>
</dbReference>
<proteinExistence type="predicted"/>
<evidence type="ECO:0000259" key="22">
    <source>
        <dbReference type="SMART" id="SM00278"/>
    </source>
</evidence>
<comment type="function">
    <text evidence="20">Repair polymerase that plays a key role in base-excision repair. During this process, the damaged base is excised by specific DNA glycosylases, the DNA backbone is nicked at the abasic site by an apurinic/apyrimidic (AP) endonuclease, and POLB removes 5'-deoxyribose-phosphate from the preincised AP site acting as a 5'-deoxyribose-phosphate lyase (5'-dRP lyase); through its DNA polymerase activity, it adds one nucleotide to the 3' end of the arising single-nucleotide gap. Conducts 'gap-filling' DNA synthesis in a stepwise distributive fashion rather than in a processive fashion as for other DNA polymerases. It is also able to cleave sugar-phosphate bonds 3' to an intact AP site, acting as an AP lyase.</text>
</comment>